<comment type="caution">
    <text evidence="6">The sequence shown here is derived from an EMBL/GenBank/DDBJ whole genome shotgun (WGS) entry which is preliminary data.</text>
</comment>
<dbReference type="OrthoDB" id="9794151at2"/>
<dbReference type="GO" id="GO:0008199">
    <property type="term" value="F:ferric iron binding"/>
    <property type="evidence" value="ECO:0007669"/>
    <property type="project" value="TreeGrafter"/>
</dbReference>
<reference evidence="7" key="1">
    <citation type="submission" date="2017-05" db="EMBL/GenBank/DDBJ databases">
        <title>Complete and WGS of Bordetella genogroups.</title>
        <authorList>
            <person name="Spilker T."/>
            <person name="Lipuma J."/>
        </authorList>
    </citation>
    <scope>NUCLEOTIDE SEQUENCE [LARGE SCALE GENOMIC DNA]</scope>
    <source>
        <strain evidence="7">AU16122</strain>
    </source>
</reference>
<evidence type="ECO:0000256" key="2">
    <source>
        <dbReference type="HAMAP-Rule" id="MF_00611"/>
    </source>
</evidence>
<evidence type="ECO:0000256" key="1">
    <source>
        <dbReference type="ARBA" id="ARBA00022490"/>
    </source>
</evidence>
<evidence type="ECO:0000313" key="7">
    <source>
        <dbReference type="Proteomes" id="UP000216020"/>
    </source>
</evidence>
<dbReference type="InterPro" id="IPR006452">
    <property type="entry name" value="Formate_DH_accessory"/>
</dbReference>
<dbReference type="EMBL" id="NEVM01000005">
    <property type="protein sequence ID" value="OZI31919.1"/>
    <property type="molecule type" value="Genomic_DNA"/>
</dbReference>
<dbReference type="HAMAP" id="MF_00611">
    <property type="entry name" value="FdeH"/>
    <property type="match status" value="1"/>
</dbReference>
<evidence type="ECO:0000259" key="4">
    <source>
        <dbReference type="Pfam" id="PF24859"/>
    </source>
</evidence>
<evidence type="ECO:0000313" key="6">
    <source>
        <dbReference type="EMBL" id="OZI31919.1"/>
    </source>
</evidence>
<dbReference type="RefSeq" id="WP_094856324.1">
    <property type="nucleotide sequence ID" value="NZ_NEVM01000005.1"/>
</dbReference>
<protein>
    <recommendedName>
        <fullName evidence="2">Protein FdhE homolog</fullName>
    </recommendedName>
</protein>
<proteinExistence type="inferred from homology"/>
<dbReference type="PANTHER" id="PTHR37689">
    <property type="entry name" value="PROTEIN FDHE"/>
    <property type="match status" value="1"/>
</dbReference>
<dbReference type="GO" id="GO:0005829">
    <property type="term" value="C:cytosol"/>
    <property type="evidence" value="ECO:0007669"/>
    <property type="project" value="TreeGrafter"/>
</dbReference>
<organism evidence="6 7">
    <name type="scientific">Bordetella genomosp. 10</name>
    <dbReference type="NCBI Taxonomy" id="1416804"/>
    <lineage>
        <taxon>Bacteria</taxon>
        <taxon>Pseudomonadati</taxon>
        <taxon>Pseudomonadota</taxon>
        <taxon>Betaproteobacteria</taxon>
        <taxon>Burkholderiales</taxon>
        <taxon>Alcaligenaceae</taxon>
        <taxon>Bordetella</taxon>
    </lineage>
</organism>
<dbReference type="GO" id="GO:0051604">
    <property type="term" value="P:protein maturation"/>
    <property type="evidence" value="ECO:0007669"/>
    <property type="project" value="TreeGrafter"/>
</dbReference>
<comment type="function">
    <text evidence="2">Necessary for formate dehydrogenase activity.</text>
</comment>
<evidence type="ECO:0000259" key="3">
    <source>
        <dbReference type="Pfam" id="PF04216"/>
    </source>
</evidence>
<dbReference type="PANTHER" id="PTHR37689:SF1">
    <property type="entry name" value="PROTEIN FDHE"/>
    <property type="match status" value="1"/>
</dbReference>
<keyword evidence="7" id="KW-1185">Reference proteome</keyword>
<comment type="similarity">
    <text evidence="2">Belongs to the FdhE family.</text>
</comment>
<dbReference type="AlphaFoldDB" id="A0A261S3I5"/>
<dbReference type="NCBIfam" id="TIGR01562">
    <property type="entry name" value="FdhE"/>
    <property type="match status" value="1"/>
</dbReference>
<comment type="subcellular location">
    <subcellularLocation>
        <location evidence="2">Cytoplasm</location>
    </subcellularLocation>
</comment>
<dbReference type="InterPro" id="IPR056796">
    <property type="entry name" value="FdhE_C"/>
</dbReference>
<dbReference type="SUPFAM" id="SSF144020">
    <property type="entry name" value="FdhE-like"/>
    <property type="match status" value="1"/>
</dbReference>
<dbReference type="InterPro" id="IPR056774">
    <property type="entry name" value="FdhE_N"/>
</dbReference>
<dbReference type="Gene3D" id="3.90.1670.10">
    <property type="entry name" value="FdhE-like domain"/>
    <property type="match status" value="1"/>
</dbReference>
<evidence type="ECO:0000259" key="5">
    <source>
        <dbReference type="Pfam" id="PF24860"/>
    </source>
</evidence>
<accession>A0A261S3I5</accession>
<keyword evidence="1 2" id="KW-0963">Cytoplasm</keyword>
<dbReference type="InterPro" id="IPR056797">
    <property type="entry name" value="FdhE_central"/>
</dbReference>
<dbReference type="CDD" id="cd16341">
    <property type="entry name" value="FdhE"/>
    <property type="match status" value="1"/>
</dbReference>
<sequence length="326" mass="34651">MQRILPRGEIESLDHNNIPRLIAPVRAEVFRLRAARLRQLAQDSAIGDYLRLIAALADAQHAALADCETPAVDAQRIALAQAHGMAPVAAAEIPNDPAWRGILLQLLDHLDAAPGVPAPARAICADLRLSVRDDPEGLDRAAAALVGEGSGQIDVATAPFLMAALQVYATDQACRFDAAQLPVVSPYGLCPVCGSLPVASVVRVGGQHDGYRYLCCALCATQWHVVRVKCTTCGETKDIAYRGIEAEGRAPEKEAARAETCESCHSYRKIFSQDKDLNVDPVADDLATLGLDVLVGEAGYQRASGNPFLWQGDGDEEAAAAAAARE</sequence>
<dbReference type="Pfam" id="PF24859">
    <property type="entry name" value="FdhE_central"/>
    <property type="match status" value="1"/>
</dbReference>
<dbReference type="Proteomes" id="UP000216020">
    <property type="component" value="Unassembled WGS sequence"/>
</dbReference>
<feature type="domain" description="FdhE central" evidence="4">
    <location>
        <begin position="189"/>
        <end position="227"/>
    </location>
</feature>
<dbReference type="InterPro" id="IPR024064">
    <property type="entry name" value="FdhE-like_sf"/>
</dbReference>
<dbReference type="Pfam" id="PF04216">
    <property type="entry name" value="FdhE_N"/>
    <property type="match status" value="1"/>
</dbReference>
<feature type="domain" description="FdhE N-terminal" evidence="3">
    <location>
        <begin position="18"/>
        <end position="182"/>
    </location>
</feature>
<gene>
    <name evidence="2" type="primary">fdhE</name>
    <name evidence="6" type="ORF">CAL29_29125</name>
</gene>
<feature type="domain" description="FdhE C-terminal" evidence="5">
    <location>
        <begin position="228"/>
        <end position="309"/>
    </location>
</feature>
<name>A0A261S3I5_9BORD</name>
<dbReference type="PIRSF" id="PIRSF018296">
    <property type="entry name" value="Format_dh_formtn"/>
    <property type="match status" value="1"/>
</dbReference>
<dbReference type="Pfam" id="PF24860">
    <property type="entry name" value="FdhE_C"/>
    <property type="match status" value="1"/>
</dbReference>